<evidence type="ECO:0000256" key="1">
    <source>
        <dbReference type="SAM" id="SignalP"/>
    </source>
</evidence>
<dbReference type="PANTHER" id="PTHR35040">
    <property type="match status" value="1"/>
</dbReference>
<accession>A0AAE0WNJ7</accession>
<protein>
    <recommendedName>
        <fullName evidence="4">Spherulin-4</fullName>
    </recommendedName>
</protein>
<dbReference type="Proteomes" id="UP001274830">
    <property type="component" value="Unassembled WGS sequence"/>
</dbReference>
<keyword evidence="1" id="KW-0732">Signal</keyword>
<evidence type="ECO:0008006" key="4">
    <source>
        <dbReference type="Google" id="ProtNLM"/>
    </source>
</evidence>
<feature type="chain" id="PRO_5042023101" description="Spherulin-4" evidence="1">
    <location>
        <begin position="20"/>
        <end position="275"/>
    </location>
</feature>
<dbReference type="PANTHER" id="PTHR35040:SF9">
    <property type="entry name" value="4-LIKE CELL SURFACE PROTEIN, PUTATIVE (AFU_ORTHOLOGUE AFUA_4G14080)-RELATED"/>
    <property type="match status" value="1"/>
</dbReference>
<evidence type="ECO:0000313" key="2">
    <source>
        <dbReference type="EMBL" id="KAK3674905.1"/>
    </source>
</evidence>
<sequence>MLNAGFVLLPLYIWPTANSWQPLFAAAKAYPDVQFQVIVNPNDGPGTGCPSSDYATAMATLNSHPNIQALGYIHTANSWDCGDSGSDICPCTRPTSDLEAEISAYQAWNVPGKCSNADIHLTGIFYDEAPSAASNADYMSHLTTFAGETLTRGNTSLFNSGQSVDSIFYNIADYINTFESSGSAYTSQTNQGKNVGMINLQGTKKTQTTMIINSFGSGLTGMQNAVAQALGQQKVAGLYVTDQPSYEAFPSEWLGFVELVSQTMGGLGGGQKLKC</sequence>
<feature type="signal peptide" evidence="1">
    <location>
        <begin position="1"/>
        <end position="19"/>
    </location>
</feature>
<organism evidence="2 3">
    <name type="scientific">Recurvomyces mirabilis</name>
    <dbReference type="NCBI Taxonomy" id="574656"/>
    <lineage>
        <taxon>Eukaryota</taxon>
        <taxon>Fungi</taxon>
        <taxon>Dikarya</taxon>
        <taxon>Ascomycota</taxon>
        <taxon>Pezizomycotina</taxon>
        <taxon>Dothideomycetes</taxon>
        <taxon>Dothideomycetidae</taxon>
        <taxon>Mycosphaerellales</taxon>
        <taxon>Teratosphaeriaceae</taxon>
        <taxon>Recurvomyces</taxon>
    </lineage>
</organism>
<name>A0AAE0WNJ7_9PEZI</name>
<dbReference type="AlphaFoldDB" id="A0AAE0WNJ7"/>
<proteinExistence type="predicted"/>
<dbReference type="InterPro" id="IPR021986">
    <property type="entry name" value="Spherulin4"/>
</dbReference>
<reference evidence="2" key="1">
    <citation type="submission" date="2023-07" db="EMBL/GenBank/DDBJ databases">
        <title>Black Yeasts Isolated from many extreme environments.</title>
        <authorList>
            <person name="Coleine C."/>
            <person name="Stajich J.E."/>
            <person name="Selbmann L."/>
        </authorList>
    </citation>
    <scope>NUCLEOTIDE SEQUENCE</scope>
    <source>
        <strain evidence="2">CCFEE 5485</strain>
    </source>
</reference>
<gene>
    <name evidence="2" type="ORF">LTR78_005249</name>
</gene>
<evidence type="ECO:0000313" key="3">
    <source>
        <dbReference type="Proteomes" id="UP001274830"/>
    </source>
</evidence>
<dbReference type="EMBL" id="JAUTXT010000017">
    <property type="protein sequence ID" value="KAK3674905.1"/>
    <property type="molecule type" value="Genomic_DNA"/>
</dbReference>
<keyword evidence="3" id="KW-1185">Reference proteome</keyword>
<dbReference type="Pfam" id="PF12138">
    <property type="entry name" value="Spherulin4"/>
    <property type="match status" value="1"/>
</dbReference>
<comment type="caution">
    <text evidence="2">The sequence shown here is derived from an EMBL/GenBank/DDBJ whole genome shotgun (WGS) entry which is preliminary data.</text>
</comment>